<evidence type="ECO:0000313" key="3">
    <source>
        <dbReference type="Proteomes" id="UP001107558"/>
    </source>
</evidence>
<sequence length="1323" mass="156949">MSIKEEQTLSKNSLFFDYSSDYDVIFNFIKNYQCDKNCDTVELKDIPTIENALNLICNPKFKEILFNKFPLFISLKLKILHEVSAKNFDKINVREKILITFESTENNLKIFCWKNSTDEKLQKLVIDKNITDSISNYAHDFISDRLKKGEKVLMKSQFQSLPNLIDSSGYDLLMSAIEQQNLQIINQLLKFSFDLSRKTNENLTAADIAWNKNDQETLLQLLKKDSVYPKNFSTNYLNKEIKSFMKIRENLEDAVTQNDLPKIREIISFNENKNLQRFYDTNNKSIITFALENKNIDMYEFLLENNLISGPFESNEIFSALDDDELKAQVRKINSEYSKNIYEFCIHKLLANSVIFHDNDNFSTQELSQHIKEAYYDINAAEIGQLLLETISTCEDIKIHFDFNRKSIMTMDPFQDSSTDGASYYTKNHIYIGAKEFLDDDTRDLAIGILKHEICHLAMQLIFRNNARPYGIDDDGNREKFEEISKLCKKLKKNEKIIESVYECYDENLQHAELAVRVPHMIGCYQNNQKKLTELKGIFSLLFKYFDEIIKPAMIFSIQILKKISKRKLKFDELTEPLKSAISNSSVYFQGHEIEFKKIVNYEGLNQLEAQEIFKMLNYETLIIGNKIAKIENYIERNFSYESDEKTEENQNIRKVLTYEEIVTELEVSRLFLISDHAGTGKSTTCKYFASKLKENFINHFICYVDLKQYLALYKNSVENFDLLEILKKFAELDDDLDERIFLHLYKQNQIILLLDGIDEISPKYNSFILNFIKKIKEETKIKQIIATRPIFCENFKHLFGAKAYEMEKFNVKQEFEFIRTILGLEDFSHPVIGISAYIMDLGLQNNPLMMKMFIENYSNGNFYATNLNQFSFYEQMIKNKMEILATEKGPLANFDSTIESKVSIWEIHQIYAVKFFYYEGIELYSMGNEIIHFGNFNLFKKWLKEKAKWTPEAISRFGFLVYKNNMLSFVHRTFAEYFVTKFLFDTLKEALEDEDDLTEKEFELRMKLLMYNIQEYCNLKHHSSNTLLMTFIEDYLKIQQHSVILGKRFLKYLRKKKVKKFIRNIFNEFANGFVPFVMNCLKFFNFNKAIIDLLLMYENNSPTLLRRIVNYDCKQDVFFSPRDNSFFEIIKLYNFLIQTNLPTGYESKRLRKPKIETKEQEFQKNLLPNFLIFITETENFPVKDLKYFLIKHFNKIFNYGLRSQTIFDLILKIYSKFFYKNEKEFERLFKNWFDSSIVYCNITNENDNIIASDLEHISIGSFSIGTKPIHMHSVRIPKKFKERLFYIIKEMNLENMRKYLESCFKEFKWKLEEGEKFEFFDF</sequence>
<dbReference type="OrthoDB" id="6693298at2759"/>
<proteinExistence type="predicted"/>
<dbReference type="PROSITE" id="PS50837">
    <property type="entry name" value="NACHT"/>
    <property type="match status" value="1"/>
</dbReference>
<keyword evidence="3" id="KW-1185">Reference proteome</keyword>
<dbReference type="InterPro" id="IPR027417">
    <property type="entry name" value="P-loop_NTPase"/>
</dbReference>
<comment type="caution">
    <text evidence="2">The sequence shown here is derived from an EMBL/GenBank/DDBJ whole genome shotgun (WGS) entry which is preliminary data.</text>
</comment>
<dbReference type="InterPro" id="IPR036770">
    <property type="entry name" value="Ankyrin_rpt-contain_sf"/>
</dbReference>
<accession>A0A9J6BEC1</accession>
<reference evidence="2" key="1">
    <citation type="submission" date="2021-03" db="EMBL/GenBank/DDBJ databases">
        <title>Chromosome level genome of the anhydrobiotic midge Polypedilum vanderplanki.</title>
        <authorList>
            <person name="Yoshida Y."/>
            <person name="Kikawada T."/>
            <person name="Gusev O."/>
        </authorList>
    </citation>
    <scope>NUCLEOTIDE SEQUENCE</scope>
    <source>
        <strain evidence="2">NIAS01</strain>
        <tissue evidence="2">Whole body or cell culture</tissue>
    </source>
</reference>
<dbReference type="InterPro" id="IPR007111">
    <property type="entry name" value="NACHT_NTPase"/>
</dbReference>
<evidence type="ECO:0000313" key="2">
    <source>
        <dbReference type="EMBL" id="KAG5667859.1"/>
    </source>
</evidence>
<dbReference type="EMBL" id="JADBJN010000004">
    <property type="protein sequence ID" value="KAG5667859.1"/>
    <property type="molecule type" value="Genomic_DNA"/>
</dbReference>
<organism evidence="2 3">
    <name type="scientific">Polypedilum vanderplanki</name>
    <name type="common">Sleeping chironomid midge</name>
    <dbReference type="NCBI Taxonomy" id="319348"/>
    <lineage>
        <taxon>Eukaryota</taxon>
        <taxon>Metazoa</taxon>
        <taxon>Ecdysozoa</taxon>
        <taxon>Arthropoda</taxon>
        <taxon>Hexapoda</taxon>
        <taxon>Insecta</taxon>
        <taxon>Pterygota</taxon>
        <taxon>Neoptera</taxon>
        <taxon>Endopterygota</taxon>
        <taxon>Diptera</taxon>
        <taxon>Nematocera</taxon>
        <taxon>Chironomoidea</taxon>
        <taxon>Chironomidae</taxon>
        <taxon>Chironominae</taxon>
        <taxon>Polypedilum</taxon>
        <taxon>Polypedilum</taxon>
    </lineage>
</organism>
<dbReference type="Gene3D" id="1.25.40.20">
    <property type="entry name" value="Ankyrin repeat-containing domain"/>
    <property type="match status" value="1"/>
</dbReference>
<evidence type="ECO:0000259" key="1">
    <source>
        <dbReference type="PROSITE" id="PS50837"/>
    </source>
</evidence>
<name>A0A9J6BEC1_POLVA</name>
<dbReference type="Gene3D" id="3.40.50.300">
    <property type="entry name" value="P-loop containing nucleotide triphosphate hydrolases"/>
    <property type="match status" value="1"/>
</dbReference>
<feature type="domain" description="NACHT" evidence="1">
    <location>
        <begin position="670"/>
        <end position="790"/>
    </location>
</feature>
<protein>
    <recommendedName>
        <fullName evidence="1">NACHT domain-containing protein</fullName>
    </recommendedName>
</protein>
<dbReference type="Proteomes" id="UP001107558">
    <property type="component" value="Chromosome 4"/>
</dbReference>
<dbReference type="SUPFAM" id="SSF52540">
    <property type="entry name" value="P-loop containing nucleoside triphosphate hydrolases"/>
    <property type="match status" value="1"/>
</dbReference>
<dbReference type="SUPFAM" id="SSF48403">
    <property type="entry name" value="Ankyrin repeat"/>
    <property type="match status" value="1"/>
</dbReference>
<gene>
    <name evidence="2" type="ORF">PVAND_015828</name>
</gene>